<reference evidence="1 2" key="1">
    <citation type="submission" date="2022-06" db="EMBL/GenBank/DDBJ databases">
        <title>Paraconexibacter antarcticus.</title>
        <authorList>
            <person name="Kim C.S."/>
        </authorList>
    </citation>
    <scope>NUCLEOTIDE SEQUENCE [LARGE SCALE GENOMIC DNA]</scope>
    <source>
        <strain evidence="1 2">02-257</strain>
    </source>
</reference>
<dbReference type="EMBL" id="CP098502">
    <property type="protein sequence ID" value="UTI64470.1"/>
    <property type="molecule type" value="Genomic_DNA"/>
</dbReference>
<evidence type="ECO:0000313" key="1">
    <source>
        <dbReference type="EMBL" id="UTI64470.1"/>
    </source>
</evidence>
<protein>
    <recommendedName>
        <fullName evidence="3">MucBP domain-containing protein</fullName>
    </recommendedName>
</protein>
<evidence type="ECO:0008006" key="3">
    <source>
        <dbReference type="Google" id="ProtNLM"/>
    </source>
</evidence>
<dbReference type="RefSeq" id="WP_254571171.1">
    <property type="nucleotide sequence ID" value="NZ_CP098502.1"/>
</dbReference>
<proteinExistence type="predicted"/>
<keyword evidence="2" id="KW-1185">Reference proteome</keyword>
<dbReference type="Proteomes" id="UP001056035">
    <property type="component" value="Chromosome"/>
</dbReference>
<gene>
    <name evidence="1" type="ORF">NBH00_24420</name>
</gene>
<accession>A0ABY5DUY7</accession>
<evidence type="ECO:0000313" key="2">
    <source>
        <dbReference type="Proteomes" id="UP001056035"/>
    </source>
</evidence>
<organism evidence="1 2">
    <name type="scientific">Paraconexibacter antarcticus</name>
    <dbReference type="NCBI Taxonomy" id="2949664"/>
    <lineage>
        <taxon>Bacteria</taxon>
        <taxon>Bacillati</taxon>
        <taxon>Actinomycetota</taxon>
        <taxon>Thermoleophilia</taxon>
        <taxon>Solirubrobacterales</taxon>
        <taxon>Paraconexibacteraceae</taxon>
        <taxon>Paraconexibacter</taxon>
    </lineage>
</organism>
<sequence length="354" mass="37940">MATHELTDVARRIYGQSVHGRGVATAVKRLHRITALATALETGDRAAVKAVFLPIRHQIVRVELFHARRLVYSYGHAPTFAPIRGTLTDASGKVAGRYVLAVTDQKAYAGLLQRLTGATVVFRHGAGRANHPRAGTRIVTIPSHAYPTGAPLSLDVAIPQPSPSLCGATPADTRLNTIGYVGRRLLTAESTSRAVMQTLRHVAMDPAFRAATAAGDPVAIRHAIIFDFFRDHSIHVVRVRVTRGTKLVYDLGGPFALQPASSRVMSPDGRTSATFSLAVQDDTGYIKLMHRFTGAAVQLVSPLGKVPGSTLEPGPDVIPDHGPVTYRGKRYLADSFDGTAFPKGTLRVSLLVPA</sequence>
<name>A0ABY5DUY7_9ACTN</name>